<proteinExistence type="predicted"/>
<sequence>MTKENLLISKHPLLNFIHNNQFMDDTIKSLTHFTTCFEQHSEIVKVWKFFEHRDLQLAWLDNHISGYLIDVENLKDKAQLLKSSPQETGVIFLNNPIYPVFSEVPEYIKDINAQNYPVNTIVYSWLDSDEHSKLQGYYDPKAPNPPNDRDLLILPFFENTLTLMSDIFHVTSPDEIYGWEYEMAEGRGWYGNILDFVMSYIIFYNYFDDLETPLPRTSNFHHDRTLMTSGSNKIEIFQRLKGRYPPTGRVSL</sequence>
<dbReference type="EMBL" id="LRPB01000003">
    <property type="protein sequence ID" value="KYG85464.1"/>
    <property type="molecule type" value="Genomic_DNA"/>
</dbReference>
<reference evidence="1 2" key="1">
    <citation type="submission" date="2016-01" db="EMBL/GenBank/DDBJ databases">
        <title>Genome sequencing of Roseivirga seohaensis SW-152.</title>
        <authorList>
            <person name="Selvaratnam C."/>
            <person name="Thevarajoo S."/>
            <person name="Goh K.M."/>
            <person name="Ee R."/>
            <person name="Chan K.-G."/>
            <person name="Chong C.S."/>
        </authorList>
    </citation>
    <scope>NUCLEOTIDE SEQUENCE [LARGE SCALE GENOMIC DNA]</scope>
    <source>
        <strain evidence="1 2">SW-152</strain>
    </source>
</reference>
<gene>
    <name evidence="1" type="ORF">AWW67_15140</name>
</gene>
<accession>A0A150Y3G5</accession>
<dbReference type="Proteomes" id="UP000075663">
    <property type="component" value="Unassembled WGS sequence"/>
</dbReference>
<comment type="caution">
    <text evidence="1">The sequence shown here is derived from an EMBL/GenBank/DDBJ whole genome shotgun (WGS) entry which is preliminary data.</text>
</comment>
<organism evidence="1 2">
    <name type="scientific">Roseivirga seohaensis</name>
    <dbReference type="NCBI Taxonomy" id="1914963"/>
    <lineage>
        <taxon>Bacteria</taxon>
        <taxon>Pseudomonadati</taxon>
        <taxon>Bacteroidota</taxon>
        <taxon>Cytophagia</taxon>
        <taxon>Cytophagales</taxon>
        <taxon>Roseivirgaceae</taxon>
        <taxon>Roseivirga</taxon>
    </lineage>
</organism>
<protein>
    <submittedName>
        <fullName evidence="1">Uncharacterized protein</fullName>
    </submittedName>
</protein>
<evidence type="ECO:0000313" key="1">
    <source>
        <dbReference type="EMBL" id="KYG85464.1"/>
    </source>
</evidence>
<name>A0A150Y3G5_9BACT</name>
<dbReference type="AlphaFoldDB" id="A0A150Y3G5"/>
<evidence type="ECO:0000313" key="2">
    <source>
        <dbReference type="Proteomes" id="UP000075663"/>
    </source>
</evidence>